<dbReference type="EMBL" id="CAADEX010000008">
    <property type="protein sequence ID" value="VFJ44815.1"/>
    <property type="molecule type" value="Genomic_DNA"/>
</dbReference>
<dbReference type="Gene3D" id="2.160.20.80">
    <property type="entry name" value="E3 ubiquitin-protein ligase SopA"/>
    <property type="match status" value="2"/>
</dbReference>
<protein>
    <submittedName>
        <fullName evidence="2">Uncharacterized protein YjbI, contains pentapeptide repeats</fullName>
    </submittedName>
</protein>
<organism evidence="2">
    <name type="scientific">Candidatus Kentrum sp. DK</name>
    <dbReference type="NCBI Taxonomy" id="2126562"/>
    <lineage>
        <taxon>Bacteria</taxon>
        <taxon>Pseudomonadati</taxon>
        <taxon>Pseudomonadota</taxon>
        <taxon>Gammaproteobacteria</taxon>
        <taxon>Candidatus Kentrum</taxon>
    </lineage>
</organism>
<feature type="transmembrane region" description="Helical" evidence="1">
    <location>
        <begin position="147"/>
        <end position="167"/>
    </location>
</feature>
<sequence>MNNNTSPEASENALTQLLESVNRSAGHLQRVYLQFTLVWTYYIFVVGTTTHQDLLLGKIQKLPLFEVSMDATVAYTLGPMLFWVLHAYLLVQHRLTAPQIHTLRVWPECHPNATHTLRDFLIFPSPFAHLAVGATVSRYANPILTGFALFGMPLLFFALVVYFFLPYHGRNQTGLQLLLLAVDMFLLGFYWPRITAPDGQRRTWWNWNAMKPLLGRKRFVWSRLGMTLLLFTALGISLFGVGLMTPMGDHTWDQIVRFRSLHIESSNAHISKKQGFIEFIRKMQRTDAAFTDTSDTVVAVTTKTASHYALSERDLRHAYLFGMDLRGANLRGADLRHADLRSANLTGAILDGARLDHARLEKAKLDKTSLEYTTLTMANLQEVSAIAAFFQHARFTGAFLGQVDLRGADLFQTKFRGANLTGATLRGAILNQADLIGADLTSAHLQGASLQGAKLTVANLHGAHLNGTSLFGADLRGANLSGASLQGADLRGGRIAGASFEDARIDQADLRGLRPEPLESGRCTALRESLEAIRDQTKPDWRTPIQHAIRRLGTCQGEMVSFDISGLRQEQPHLCDPDTGMAGCLREPVEKYHQRLITEILIPLACADGSAGIAQRLLSRVAAGDFRLSNQRRLACGLIGKGCAARDTLLTNDQTKRQIAGMLFGPEDAIDFLGDRLQDLRFPAVCR</sequence>
<feature type="transmembrane region" description="Helical" evidence="1">
    <location>
        <begin position="173"/>
        <end position="192"/>
    </location>
</feature>
<keyword evidence="1" id="KW-0472">Membrane</keyword>
<gene>
    <name evidence="2" type="ORF">BECKDK2373B_GA0170837_100818</name>
</gene>
<evidence type="ECO:0000256" key="1">
    <source>
        <dbReference type="SAM" id="Phobius"/>
    </source>
</evidence>
<feature type="transmembrane region" description="Helical" evidence="1">
    <location>
        <begin position="72"/>
        <end position="91"/>
    </location>
</feature>
<dbReference type="AlphaFoldDB" id="A0A450S047"/>
<reference evidence="2" key="1">
    <citation type="submission" date="2019-02" db="EMBL/GenBank/DDBJ databases">
        <authorList>
            <person name="Gruber-Vodicka R. H."/>
            <person name="Seah K. B. B."/>
        </authorList>
    </citation>
    <scope>NUCLEOTIDE SEQUENCE</scope>
    <source>
        <strain evidence="2">BECK_DK47</strain>
    </source>
</reference>
<evidence type="ECO:0000313" key="2">
    <source>
        <dbReference type="EMBL" id="VFJ44815.1"/>
    </source>
</evidence>
<feature type="transmembrane region" description="Helical" evidence="1">
    <location>
        <begin position="31"/>
        <end position="52"/>
    </location>
</feature>
<dbReference type="InterPro" id="IPR051082">
    <property type="entry name" value="Pentapeptide-BTB/POZ_domain"/>
</dbReference>
<accession>A0A450S047</accession>
<dbReference type="PANTHER" id="PTHR14136">
    <property type="entry name" value="BTB_POZ DOMAIN-CONTAINING PROTEIN KCTD9"/>
    <property type="match status" value="1"/>
</dbReference>
<dbReference type="Pfam" id="PF00805">
    <property type="entry name" value="Pentapeptide"/>
    <property type="match status" value="3"/>
</dbReference>
<name>A0A450S047_9GAMM</name>
<keyword evidence="1" id="KW-0812">Transmembrane</keyword>
<dbReference type="InterPro" id="IPR001646">
    <property type="entry name" value="5peptide_repeat"/>
</dbReference>
<dbReference type="SUPFAM" id="SSF141571">
    <property type="entry name" value="Pentapeptide repeat-like"/>
    <property type="match status" value="1"/>
</dbReference>
<proteinExistence type="predicted"/>
<dbReference type="PANTHER" id="PTHR14136:SF17">
    <property type="entry name" value="BTB_POZ DOMAIN-CONTAINING PROTEIN KCTD9"/>
    <property type="match status" value="1"/>
</dbReference>
<feature type="transmembrane region" description="Helical" evidence="1">
    <location>
        <begin position="220"/>
        <end position="244"/>
    </location>
</feature>
<keyword evidence="1" id="KW-1133">Transmembrane helix</keyword>